<protein>
    <recommendedName>
        <fullName evidence="4">ABC transporter permease</fullName>
    </recommendedName>
</protein>
<feature type="transmembrane region" description="Helical" evidence="1">
    <location>
        <begin position="170"/>
        <end position="191"/>
    </location>
</feature>
<dbReference type="PANTHER" id="PTHR37305">
    <property type="entry name" value="INTEGRAL MEMBRANE PROTEIN-RELATED"/>
    <property type="match status" value="1"/>
</dbReference>
<gene>
    <name evidence="2" type="ORF">SC09_Contig25orf00426</name>
</gene>
<organism evidence="2 3">
    <name type="scientific">Bacillus subtilis</name>
    <dbReference type="NCBI Taxonomy" id="1423"/>
    <lineage>
        <taxon>Bacteria</taxon>
        <taxon>Bacillati</taxon>
        <taxon>Bacillota</taxon>
        <taxon>Bacilli</taxon>
        <taxon>Bacillales</taxon>
        <taxon>Bacillaceae</taxon>
        <taxon>Bacillus</taxon>
    </lineage>
</organism>
<dbReference type="Proteomes" id="UP000032247">
    <property type="component" value="Unassembled WGS sequence"/>
</dbReference>
<reference evidence="2 3" key="1">
    <citation type="submission" date="2014-12" db="EMBL/GenBank/DDBJ databases">
        <title>Comparative genome analysis of Bacillus coagulans HM-08, Clostridium butyricum HM-68, Bacillus subtilis HM-66 and Bacillus licheniformis BL-09.</title>
        <authorList>
            <person name="Zhang H."/>
        </authorList>
    </citation>
    <scope>NUCLEOTIDE SEQUENCE [LARGE SCALE GENOMIC DNA]</scope>
    <source>
        <strain evidence="2 3">HM-66</strain>
    </source>
</reference>
<feature type="transmembrane region" description="Helical" evidence="1">
    <location>
        <begin position="53"/>
        <end position="74"/>
    </location>
</feature>
<dbReference type="AlphaFoldDB" id="A0A0D1KWP1"/>
<name>A0A0D1KWP1_BACIU</name>
<dbReference type="EMBL" id="JXBC01000004">
    <property type="protein sequence ID" value="KIU10627.1"/>
    <property type="molecule type" value="Genomic_DNA"/>
</dbReference>
<comment type="caution">
    <text evidence="2">The sequence shown here is derived from an EMBL/GenBank/DDBJ whole genome shotgun (WGS) entry which is preliminary data.</text>
</comment>
<feature type="transmembrane region" description="Helical" evidence="1">
    <location>
        <begin position="95"/>
        <end position="121"/>
    </location>
</feature>
<dbReference type="Pfam" id="PF12730">
    <property type="entry name" value="ABC2_membrane_4"/>
    <property type="match status" value="1"/>
</dbReference>
<sequence length="246" mass="27750">MFFQLLDTEWLKLKHSKIWFIVLASPVLAAIIGFFPVFKIGTNEWLTLCTQMILAHSALFLPLLTGVLAALICSNEHAYGGWKQLLALPVKRIQVYLAKYVIVMFMLLWTQIFFIISVWFVGTVKGFSSPFPWNGVIMSALMGWVSCFPLAALQFWLATYFRSFAGPSTVNVMLTLPAIIIANSKFMGPLYPWAHPMLSMTQAFSAAIGGNAGFLENEPTFYVTLIVSFILFFFGGALYFHKKQWT</sequence>
<feature type="transmembrane region" description="Helical" evidence="1">
    <location>
        <begin position="133"/>
        <end position="158"/>
    </location>
</feature>
<accession>A0A0D1KWP1</accession>
<evidence type="ECO:0000313" key="2">
    <source>
        <dbReference type="EMBL" id="KIU10627.1"/>
    </source>
</evidence>
<evidence type="ECO:0000256" key="1">
    <source>
        <dbReference type="SAM" id="Phobius"/>
    </source>
</evidence>
<keyword evidence="1" id="KW-0472">Membrane</keyword>
<proteinExistence type="predicted"/>
<evidence type="ECO:0008006" key="4">
    <source>
        <dbReference type="Google" id="ProtNLM"/>
    </source>
</evidence>
<dbReference type="PANTHER" id="PTHR37305:SF1">
    <property type="entry name" value="MEMBRANE PROTEIN"/>
    <property type="match status" value="1"/>
</dbReference>
<evidence type="ECO:0000313" key="3">
    <source>
        <dbReference type="Proteomes" id="UP000032247"/>
    </source>
</evidence>
<dbReference type="PATRIC" id="fig|1423.173.peg.2739"/>
<feature type="transmembrane region" description="Helical" evidence="1">
    <location>
        <begin position="18"/>
        <end position="38"/>
    </location>
</feature>
<keyword evidence="1" id="KW-1133">Transmembrane helix</keyword>
<dbReference type="CDD" id="cd21809">
    <property type="entry name" value="ABC-2_lan_permease-like"/>
    <property type="match status" value="1"/>
</dbReference>
<keyword evidence="1" id="KW-0812">Transmembrane</keyword>
<feature type="transmembrane region" description="Helical" evidence="1">
    <location>
        <begin position="221"/>
        <end position="240"/>
    </location>
</feature>